<dbReference type="SUPFAM" id="SSF82171">
    <property type="entry name" value="DPP6 N-terminal domain-like"/>
    <property type="match status" value="1"/>
</dbReference>
<dbReference type="InterPro" id="IPR036582">
    <property type="entry name" value="Mao_N_sf"/>
</dbReference>
<feature type="chain" id="PRO_5038665225" description="Copper amine oxidase-like N-terminal domain-containing protein" evidence="1">
    <location>
        <begin position="23"/>
        <end position="613"/>
    </location>
</feature>
<feature type="signal peptide" evidence="1">
    <location>
        <begin position="1"/>
        <end position="22"/>
    </location>
</feature>
<sequence>MKFLRSKAAFIAIALVSVMCLAAAVIAVDVSVFMLKRRDRTIAVQPQQPVSNNVQPVRADELKECVFFFNGQKINVLTTYTYAGEFVFVPIDLILRKIGVGFEYFSPDDTFQFEIAGQKAVFKLGSNEFTFGDSIFDMHCSPVAAKNSILVPIEAFSHIPGFETDVYGESETAFINYYPDYMKKAENVRVLRLVNGLGGIYDMEGNELYWSAPGEREGIDSISRDAEGIKYLLKAGESSYIIESRGNGYPASVNVSPEAGWSADGKYLYWIDYEKKLSYIYDIKTALTKKLGDYYFRIERDNVQKSVQPEYAQNSVLYDYKKASLYRRAVFTNAMHEGKYAFIERKGKTVLQGYVAYSPDRQRVLYYKNGEGYYVSVVDGTRHIFLGEYVSAVWVNNDKITLSDNRGVYLFDISDKMKLNVEKLWRKVGQAPNGDVLFTVGNLLMCEANGEEKPVLQLPWACDSVLRLSEEGLYIAVSSEEDSVYYINKDKLTNICAASELLIPGGLLGEKGAEEAISRAKGGKRTAVLVNRGGFLGLNIIEEASSDITEITLNYRTDSGEAAGRISSKWLSDTRLLIYLKDRAWLVDTENDVKIYRWDEKKQSTIEGAWVLF</sequence>
<dbReference type="AlphaFoldDB" id="A0A369APF0"/>
<gene>
    <name evidence="3" type="ORF">DFR58_12622</name>
</gene>
<evidence type="ECO:0000313" key="3">
    <source>
        <dbReference type="EMBL" id="RCX11249.1"/>
    </source>
</evidence>
<dbReference type="OrthoDB" id="2633250at2"/>
<proteinExistence type="predicted"/>
<dbReference type="RefSeq" id="WP_114299180.1">
    <property type="nucleotide sequence ID" value="NZ_QPJT01000026.1"/>
</dbReference>
<keyword evidence="1" id="KW-0732">Signal</keyword>
<dbReference type="InterPro" id="IPR012854">
    <property type="entry name" value="Cu_amine_oxidase-like_N"/>
</dbReference>
<feature type="domain" description="Copper amine oxidase-like N-terminal" evidence="2">
    <location>
        <begin position="69"/>
        <end position="174"/>
    </location>
</feature>
<evidence type="ECO:0000313" key="4">
    <source>
        <dbReference type="Proteomes" id="UP000253034"/>
    </source>
</evidence>
<reference evidence="3 4" key="1">
    <citation type="submission" date="2018-07" db="EMBL/GenBank/DDBJ databases">
        <title>Genomic Encyclopedia of Type Strains, Phase IV (KMG-IV): sequencing the most valuable type-strain genomes for metagenomic binning, comparative biology and taxonomic classification.</title>
        <authorList>
            <person name="Goeker M."/>
        </authorList>
    </citation>
    <scope>NUCLEOTIDE SEQUENCE [LARGE SCALE GENOMIC DNA]</scope>
    <source>
        <strain evidence="3 4">DSM 27016</strain>
    </source>
</reference>
<evidence type="ECO:0000256" key="1">
    <source>
        <dbReference type="SAM" id="SignalP"/>
    </source>
</evidence>
<evidence type="ECO:0000259" key="2">
    <source>
        <dbReference type="Pfam" id="PF07833"/>
    </source>
</evidence>
<keyword evidence="4" id="KW-1185">Reference proteome</keyword>
<dbReference type="Proteomes" id="UP000253034">
    <property type="component" value="Unassembled WGS sequence"/>
</dbReference>
<accession>A0A369APF0</accession>
<protein>
    <recommendedName>
        <fullName evidence="2">Copper amine oxidase-like N-terminal domain-containing protein</fullName>
    </recommendedName>
</protein>
<organism evidence="3 4">
    <name type="scientific">Anaerobacterium chartisolvens</name>
    <dbReference type="NCBI Taxonomy" id="1297424"/>
    <lineage>
        <taxon>Bacteria</taxon>
        <taxon>Bacillati</taxon>
        <taxon>Bacillota</taxon>
        <taxon>Clostridia</taxon>
        <taxon>Eubacteriales</taxon>
        <taxon>Oscillospiraceae</taxon>
        <taxon>Anaerobacterium</taxon>
    </lineage>
</organism>
<dbReference type="Pfam" id="PF07833">
    <property type="entry name" value="Cu_amine_oxidN1"/>
    <property type="match status" value="1"/>
</dbReference>
<dbReference type="SUPFAM" id="SSF55383">
    <property type="entry name" value="Copper amine oxidase, domain N"/>
    <property type="match status" value="1"/>
</dbReference>
<comment type="caution">
    <text evidence="3">The sequence shown here is derived from an EMBL/GenBank/DDBJ whole genome shotgun (WGS) entry which is preliminary data.</text>
</comment>
<dbReference type="EMBL" id="QPJT01000026">
    <property type="protein sequence ID" value="RCX11249.1"/>
    <property type="molecule type" value="Genomic_DNA"/>
</dbReference>
<name>A0A369APF0_9FIRM</name>